<proteinExistence type="predicted"/>
<keyword evidence="2" id="KW-1185">Reference proteome</keyword>
<dbReference type="GO" id="GO:0003676">
    <property type="term" value="F:nucleic acid binding"/>
    <property type="evidence" value="ECO:0007669"/>
    <property type="project" value="InterPro"/>
</dbReference>
<comment type="caution">
    <text evidence="1">The sequence shown here is derived from an EMBL/GenBank/DDBJ whole genome shotgun (WGS) entry which is preliminary data.</text>
</comment>
<protein>
    <submittedName>
        <fullName evidence="1">Uncharacterized protein</fullName>
    </submittedName>
</protein>
<reference evidence="1" key="1">
    <citation type="submission" date="2018-07" db="EMBL/GenBank/DDBJ databases">
        <title>Comparative genomics of catfishes provides insights into carnivory and benthic adaptation.</title>
        <authorList>
            <person name="Zhang Y."/>
            <person name="Wang D."/>
            <person name="Peng Z."/>
            <person name="Zheng S."/>
            <person name="Shao F."/>
            <person name="Tao W."/>
        </authorList>
    </citation>
    <scope>NUCLEOTIDE SEQUENCE</scope>
    <source>
        <strain evidence="1">Chongqing</strain>
    </source>
</reference>
<sequence length="117" mass="13359">MISLPHPHYSPDLAPEDFHLFPKMKMEPLWRSGANLRRCLTRKEDFQDTFQKNPGSWITVYSSSEIRAGSPQRCENSELRVKCAGAEANRVRSCEESSGTECTLHQVSHVPQIRNDT</sequence>
<dbReference type="Proteomes" id="UP001205998">
    <property type="component" value="Unassembled WGS sequence"/>
</dbReference>
<dbReference type="AlphaFoldDB" id="A0AAD5AI12"/>
<evidence type="ECO:0000313" key="2">
    <source>
        <dbReference type="Proteomes" id="UP001205998"/>
    </source>
</evidence>
<name>A0AAD5AI12_SILAS</name>
<organism evidence="1 2">
    <name type="scientific">Silurus asotus</name>
    <name type="common">Amur catfish</name>
    <name type="synonym">Parasilurus asotus</name>
    <dbReference type="NCBI Taxonomy" id="30991"/>
    <lineage>
        <taxon>Eukaryota</taxon>
        <taxon>Metazoa</taxon>
        <taxon>Chordata</taxon>
        <taxon>Craniata</taxon>
        <taxon>Vertebrata</taxon>
        <taxon>Euteleostomi</taxon>
        <taxon>Actinopterygii</taxon>
        <taxon>Neopterygii</taxon>
        <taxon>Teleostei</taxon>
        <taxon>Ostariophysi</taxon>
        <taxon>Siluriformes</taxon>
        <taxon>Siluridae</taxon>
        <taxon>Silurus</taxon>
    </lineage>
</organism>
<evidence type="ECO:0000313" key="1">
    <source>
        <dbReference type="EMBL" id="KAI5616953.1"/>
    </source>
</evidence>
<accession>A0AAD5AI12</accession>
<gene>
    <name evidence="1" type="ORF">C0J50_23541</name>
</gene>
<dbReference type="Gene3D" id="3.30.420.10">
    <property type="entry name" value="Ribonuclease H-like superfamily/Ribonuclease H"/>
    <property type="match status" value="1"/>
</dbReference>
<dbReference type="InterPro" id="IPR036397">
    <property type="entry name" value="RNaseH_sf"/>
</dbReference>
<dbReference type="EMBL" id="MU551711">
    <property type="protein sequence ID" value="KAI5616953.1"/>
    <property type="molecule type" value="Genomic_DNA"/>
</dbReference>